<dbReference type="STRING" id="906689.A0A2I0X2C5"/>
<keyword evidence="5" id="KW-0862">Zinc</keyword>
<evidence type="ECO:0000256" key="6">
    <source>
        <dbReference type="ARBA" id="ARBA00023015"/>
    </source>
</evidence>
<dbReference type="Pfam" id="PF20644">
    <property type="entry name" value="Rrn7_cyclin_N"/>
    <property type="match status" value="1"/>
</dbReference>
<name>A0A2I0X2C5_9ASPA</name>
<evidence type="ECO:0000256" key="1">
    <source>
        <dbReference type="ARBA" id="ARBA00004604"/>
    </source>
</evidence>
<keyword evidence="6" id="KW-0805">Transcription regulation</keyword>
<evidence type="ECO:0000256" key="5">
    <source>
        <dbReference type="ARBA" id="ARBA00022833"/>
    </source>
</evidence>
<dbReference type="InterPro" id="IPR048540">
    <property type="entry name" value="Rrn7_cyclin_N"/>
</dbReference>
<proteinExistence type="inferred from homology"/>
<keyword evidence="3" id="KW-0479">Metal-binding</keyword>
<evidence type="ECO:0000256" key="7">
    <source>
        <dbReference type="ARBA" id="ARBA00023125"/>
    </source>
</evidence>
<accession>A0A2I0X2C5</accession>
<comment type="similarity">
    <text evidence="2">Belongs to the RRN7/TAF1B family.</text>
</comment>
<dbReference type="Proteomes" id="UP000233837">
    <property type="component" value="Unassembled WGS sequence"/>
</dbReference>
<dbReference type="PANTHER" id="PTHR31576:SF2">
    <property type="entry name" value="TATA BOX-BINDING PROTEIN-ASSOCIATED FACTOR RNA POLYMERASE I SUBUNIT B"/>
    <property type="match status" value="1"/>
</dbReference>
<reference evidence="12 13" key="2">
    <citation type="journal article" date="2017" name="Nature">
        <title>The Apostasia genome and the evolution of orchids.</title>
        <authorList>
            <person name="Zhang G.Q."/>
            <person name="Liu K.W."/>
            <person name="Li Z."/>
            <person name="Lohaus R."/>
            <person name="Hsiao Y.Y."/>
            <person name="Niu S.C."/>
            <person name="Wang J.Y."/>
            <person name="Lin Y.C."/>
            <person name="Xu Q."/>
            <person name="Chen L.J."/>
            <person name="Yoshida K."/>
            <person name="Fujiwara S."/>
            <person name="Wang Z.W."/>
            <person name="Zhang Y.Q."/>
            <person name="Mitsuda N."/>
            <person name="Wang M."/>
            <person name="Liu G.H."/>
            <person name="Pecoraro L."/>
            <person name="Huang H.X."/>
            <person name="Xiao X.J."/>
            <person name="Lin M."/>
            <person name="Wu X.Y."/>
            <person name="Wu W.L."/>
            <person name="Chen Y.Y."/>
            <person name="Chang S.B."/>
            <person name="Sakamoto S."/>
            <person name="Ohme-Takagi M."/>
            <person name="Yagi M."/>
            <person name="Zeng S.J."/>
            <person name="Shen C.Y."/>
            <person name="Yeh C.M."/>
            <person name="Luo Y.B."/>
            <person name="Tsai W.C."/>
            <person name="Van de Peer Y."/>
            <person name="Liu Z.J."/>
        </authorList>
    </citation>
    <scope>NUCLEOTIDE SEQUENCE [LARGE SCALE GENOMIC DNA]</scope>
    <source>
        <tissue evidence="12">The whole plant</tissue>
    </source>
</reference>
<keyword evidence="13" id="KW-1185">Reference proteome</keyword>
<sequence length="671" mass="76165">MDSPPWKQENGRSLFCDICGCEDFKGSDDGFFYCLQCGSQSQNVVDTQADADDVYGEGGVGAVYNMFYHRAKGRSSLSSSKPNFKLPSKEDILGSRTQSAVDSSKEEPLASHYGFEDGLSSPQDFGTRDYKDTEKAVGETRLRYVQGLQLMLQLQCEALVDKFGVSALICGMAITIWLRYVAVSRVFDVDWVERVINDARVAASARSREKNYVKGKLLFHTAEKQETRENFRPSFELKVIYASLASLRRMIPIYSTLAISFLSCHLAREAVLPTDIYKWVLEAKLPYLSAFIELEKHLGPFKFCPFSSRQLFRPTGVISASLLEATGASIAQSIGLRTPSVNFYAIAQRYLKSLSLPVAKILPQACRLYEWSLPSELWLSSCNYALPTRAYVMAILIVAIRILYNIHGQGIWERSQIDMSNSTSFGHKHHGAAQENDATELSAPKDFPCSQNSEFCTKELLQILDTAYHRIKYSKDLRSYLKYCRDVIFAGLTPSYEEGKLIERLWDLYDKEEIEDEHIDEETEFFELKGKRPRIGEPTNLSKDFKEGKDGEQASKCKKICTSPSSSRAAKNTSREHMKFDMEDNGFQYLPPRGLKKADGYLHYSRQRIDGNLIFVAHADYYILLRACAKLAQVDPRILHVGVLKFEKKLEWIEQRIDQSLILLRSLFSPS</sequence>
<organism evidence="12 13">
    <name type="scientific">Dendrobium catenatum</name>
    <dbReference type="NCBI Taxonomy" id="906689"/>
    <lineage>
        <taxon>Eukaryota</taxon>
        <taxon>Viridiplantae</taxon>
        <taxon>Streptophyta</taxon>
        <taxon>Embryophyta</taxon>
        <taxon>Tracheophyta</taxon>
        <taxon>Spermatophyta</taxon>
        <taxon>Magnoliopsida</taxon>
        <taxon>Liliopsida</taxon>
        <taxon>Asparagales</taxon>
        <taxon>Orchidaceae</taxon>
        <taxon>Epidendroideae</taxon>
        <taxon>Malaxideae</taxon>
        <taxon>Dendrobiinae</taxon>
        <taxon>Dendrobium</taxon>
    </lineage>
</organism>
<comment type="subcellular location">
    <subcellularLocation>
        <location evidence="1">Nucleus</location>
        <location evidence="1">Nucleolus</location>
    </subcellularLocation>
</comment>
<evidence type="ECO:0000256" key="4">
    <source>
        <dbReference type="ARBA" id="ARBA00022771"/>
    </source>
</evidence>
<dbReference type="GO" id="GO:0070860">
    <property type="term" value="C:RNA polymerase I core factor complex"/>
    <property type="evidence" value="ECO:0007669"/>
    <property type="project" value="InterPro"/>
</dbReference>
<evidence type="ECO:0000313" key="12">
    <source>
        <dbReference type="EMBL" id="PKU82052.1"/>
    </source>
</evidence>
<protein>
    <submittedName>
        <fullName evidence="12">TATA box-binding protein-associated factor RNA polymerase I subunit B</fullName>
    </submittedName>
</protein>
<evidence type="ECO:0000256" key="3">
    <source>
        <dbReference type="ARBA" id="ARBA00022723"/>
    </source>
</evidence>
<dbReference type="AlphaFoldDB" id="A0A2I0X2C5"/>
<evidence type="ECO:0000259" key="11">
    <source>
        <dbReference type="Pfam" id="PF20644"/>
    </source>
</evidence>
<evidence type="ECO:0000256" key="10">
    <source>
        <dbReference type="SAM" id="MobiDB-lite"/>
    </source>
</evidence>
<dbReference type="InterPro" id="IPR033599">
    <property type="entry name" value="TAF1B/Rrn7"/>
</dbReference>
<feature type="region of interest" description="Disordered" evidence="10">
    <location>
        <begin position="95"/>
        <end position="129"/>
    </location>
</feature>
<dbReference type="GO" id="GO:0001164">
    <property type="term" value="F:RNA polymerase I core promoter sequence-specific DNA binding"/>
    <property type="evidence" value="ECO:0007669"/>
    <property type="project" value="InterPro"/>
</dbReference>
<keyword evidence="7" id="KW-0238">DNA-binding</keyword>
<dbReference type="GO" id="GO:0008270">
    <property type="term" value="F:zinc ion binding"/>
    <property type="evidence" value="ECO:0007669"/>
    <property type="project" value="UniProtKB-KW"/>
</dbReference>
<gene>
    <name evidence="12" type="ORF">MA16_Dca004069</name>
</gene>
<evidence type="ECO:0000313" key="13">
    <source>
        <dbReference type="Proteomes" id="UP000233837"/>
    </source>
</evidence>
<evidence type="ECO:0000256" key="9">
    <source>
        <dbReference type="ARBA" id="ARBA00023242"/>
    </source>
</evidence>
<evidence type="ECO:0000256" key="2">
    <source>
        <dbReference type="ARBA" id="ARBA00006899"/>
    </source>
</evidence>
<keyword evidence="9" id="KW-0539">Nucleus</keyword>
<dbReference type="EMBL" id="KZ502211">
    <property type="protein sequence ID" value="PKU82052.1"/>
    <property type="molecule type" value="Genomic_DNA"/>
</dbReference>
<evidence type="ECO:0000256" key="8">
    <source>
        <dbReference type="ARBA" id="ARBA00023163"/>
    </source>
</evidence>
<keyword evidence="4" id="KW-0863">Zinc-finger</keyword>
<dbReference type="PANTHER" id="PTHR31576">
    <property type="entry name" value="TATA BOX-BINDING PROTEIN-ASSOCIATED FACTOR RNA POLYMERASE I SUBUNIT B"/>
    <property type="match status" value="1"/>
</dbReference>
<reference evidence="12 13" key="1">
    <citation type="journal article" date="2016" name="Sci. Rep.">
        <title>The Dendrobium catenatum Lindl. genome sequence provides insights into polysaccharide synthase, floral development and adaptive evolution.</title>
        <authorList>
            <person name="Zhang G.Q."/>
            <person name="Xu Q."/>
            <person name="Bian C."/>
            <person name="Tsai W.C."/>
            <person name="Yeh C.M."/>
            <person name="Liu K.W."/>
            <person name="Yoshida K."/>
            <person name="Zhang L.S."/>
            <person name="Chang S.B."/>
            <person name="Chen F."/>
            <person name="Shi Y."/>
            <person name="Su Y.Y."/>
            <person name="Zhang Y.Q."/>
            <person name="Chen L.J."/>
            <person name="Yin Y."/>
            <person name="Lin M."/>
            <person name="Huang H."/>
            <person name="Deng H."/>
            <person name="Wang Z.W."/>
            <person name="Zhu S.L."/>
            <person name="Zhao X."/>
            <person name="Deng C."/>
            <person name="Niu S.C."/>
            <person name="Huang J."/>
            <person name="Wang M."/>
            <person name="Liu G.H."/>
            <person name="Yang H.J."/>
            <person name="Xiao X.J."/>
            <person name="Hsiao Y.Y."/>
            <person name="Wu W.L."/>
            <person name="Chen Y.Y."/>
            <person name="Mitsuda N."/>
            <person name="Ohme-Takagi M."/>
            <person name="Luo Y.B."/>
            <person name="Van de Peer Y."/>
            <person name="Liu Z.J."/>
        </authorList>
    </citation>
    <scope>NUCLEOTIDE SEQUENCE [LARGE SCALE GENOMIC DNA]</scope>
    <source>
        <tissue evidence="12">The whole plant</tissue>
    </source>
</reference>
<feature type="domain" description="Rrn7/TAF1B N-terminal cyclin" evidence="11">
    <location>
        <begin position="148"/>
        <end position="291"/>
    </location>
</feature>
<keyword evidence="8" id="KW-0804">Transcription</keyword>
<dbReference type="GO" id="GO:0042790">
    <property type="term" value="P:nucleolar large rRNA transcription by RNA polymerase I"/>
    <property type="evidence" value="ECO:0007669"/>
    <property type="project" value="TreeGrafter"/>
</dbReference>